<dbReference type="AlphaFoldDB" id="A0A2Z6MCS9"/>
<accession>A0A2Z6MCS9</accession>
<name>A0A2Z6MCS9_TRISU</name>
<reference evidence="3" key="1">
    <citation type="journal article" date="2017" name="Front. Plant Sci.">
        <title>Climate Clever Clovers: New Paradigm to Reduce the Environmental Footprint of Ruminants by Breeding Low Methanogenic Forages Utilizing Haplotype Variation.</title>
        <authorList>
            <person name="Kaur P."/>
            <person name="Appels R."/>
            <person name="Bayer P.E."/>
            <person name="Keeble-Gagnere G."/>
            <person name="Wang J."/>
            <person name="Hirakawa H."/>
            <person name="Shirasawa K."/>
            <person name="Vercoe P."/>
            <person name="Stefanova K."/>
            <person name="Durmic Z."/>
            <person name="Nichols P."/>
            <person name="Revell C."/>
            <person name="Isobe S.N."/>
            <person name="Edwards D."/>
            <person name="Erskine W."/>
        </authorList>
    </citation>
    <scope>NUCLEOTIDE SEQUENCE [LARGE SCALE GENOMIC DNA]</scope>
    <source>
        <strain evidence="3">cv. Daliak</strain>
    </source>
</reference>
<feature type="compositionally biased region" description="Polar residues" evidence="1">
    <location>
        <begin position="58"/>
        <end position="68"/>
    </location>
</feature>
<sequence length="111" mass="11670">MLPKCIHIPSSGASTKTVDSPPPPLHPTNLNFKMLPRGPSRPSVPDPIVSQPPPGTHISPSGASTKTVDSPPPPLHPTNLNFKMLPRGPSRPLVPDPIVSQPPPPPSSLEN</sequence>
<organism evidence="2 3">
    <name type="scientific">Trifolium subterraneum</name>
    <name type="common">Subterranean clover</name>
    <dbReference type="NCBI Taxonomy" id="3900"/>
    <lineage>
        <taxon>Eukaryota</taxon>
        <taxon>Viridiplantae</taxon>
        <taxon>Streptophyta</taxon>
        <taxon>Embryophyta</taxon>
        <taxon>Tracheophyta</taxon>
        <taxon>Spermatophyta</taxon>
        <taxon>Magnoliopsida</taxon>
        <taxon>eudicotyledons</taxon>
        <taxon>Gunneridae</taxon>
        <taxon>Pentapetalae</taxon>
        <taxon>rosids</taxon>
        <taxon>fabids</taxon>
        <taxon>Fabales</taxon>
        <taxon>Fabaceae</taxon>
        <taxon>Papilionoideae</taxon>
        <taxon>50 kb inversion clade</taxon>
        <taxon>NPAAA clade</taxon>
        <taxon>Hologalegina</taxon>
        <taxon>IRL clade</taxon>
        <taxon>Trifolieae</taxon>
        <taxon>Trifolium</taxon>
    </lineage>
</organism>
<dbReference type="Proteomes" id="UP000242715">
    <property type="component" value="Unassembled WGS sequence"/>
</dbReference>
<evidence type="ECO:0000313" key="2">
    <source>
        <dbReference type="EMBL" id="GAU20401.1"/>
    </source>
</evidence>
<dbReference type="OrthoDB" id="1436365at2759"/>
<protein>
    <submittedName>
        <fullName evidence="2">Uncharacterized protein</fullName>
    </submittedName>
</protein>
<evidence type="ECO:0000313" key="3">
    <source>
        <dbReference type="Proteomes" id="UP000242715"/>
    </source>
</evidence>
<evidence type="ECO:0000256" key="1">
    <source>
        <dbReference type="SAM" id="MobiDB-lite"/>
    </source>
</evidence>
<feature type="compositionally biased region" description="Pro residues" evidence="1">
    <location>
        <begin position="42"/>
        <end position="55"/>
    </location>
</feature>
<feature type="compositionally biased region" description="Pro residues" evidence="1">
    <location>
        <begin position="92"/>
        <end position="111"/>
    </location>
</feature>
<feature type="region of interest" description="Disordered" evidence="1">
    <location>
        <begin position="1"/>
        <end position="111"/>
    </location>
</feature>
<proteinExistence type="predicted"/>
<dbReference type="EMBL" id="DF973212">
    <property type="protein sequence ID" value="GAU20401.1"/>
    <property type="molecule type" value="Genomic_DNA"/>
</dbReference>
<gene>
    <name evidence="2" type="ORF">TSUD_12190</name>
</gene>
<keyword evidence="3" id="KW-1185">Reference proteome</keyword>